<keyword evidence="4 6" id="KW-1133">Transmembrane helix</keyword>
<evidence type="ECO:0000256" key="5">
    <source>
        <dbReference type="ARBA" id="ARBA00023136"/>
    </source>
</evidence>
<dbReference type="AlphaFoldDB" id="A0A139AZV3"/>
<dbReference type="Pfam" id="PF01490">
    <property type="entry name" value="Aa_trans"/>
    <property type="match status" value="1"/>
</dbReference>
<feature type="transmembrane region" description="Helical" evidence="6">
    <location>
        <begin position="499"/>
        <end position="521"/>
    </location>
</feature>
<dbReference type="InterPro" id="IPR013057">
    <property type="entry name" value="AA_transpt_TM"/>
</dbReference>
<evidence type="ECO:0000256" key="3">
    <source>
        <dbReference type="ARBA" id="ARBA00022692"/>
    </source>
</evidence>
<evidence type="ECO:0000256" key="4">
    <source>
        <dbReference type="ARBA" id="ARBA00022989"/>
    </source>
</evidence>
<feature type="transmembrane region" description="Helical" evidence="6">
    <location>
        <begin position="260"/>
        <end position="282"/>
    </location>
</feature>
<gene>
    <name evidence="8" type="ORF">M427DRAFT_50600</name>
</gene>
<comment type="subcellular location">
    <subcellularLocation>
        <location evidence="1">Membrane</location>
        <topology evidence="1">Multi-pass membrane protein</topology>
    </subcellularLocation>
</comment>
<dbReference type="OrthoDB" id="655540at2759"/>
<evidence type="ECO:0000256" key="2">
    <source>
        <dbReference type="ARBA" id="ARBA00008066"/>
    </source>
</evidence>
<reference evidence="8 9" key="1">
    <citation type="journal article" date="2015" name="Genome Biol. Evol.">
        <title>Phylogenomic analyses indicate that early fungi evolved digesting cell walls of algal ancestors of land plants.</title>
        <authorList>
            <person name="Chang Y."/>
            <person name="Wang S."/>
            <person name="Sekimoto S."/>
            <person name="Aerts A.L."/>
            <person name="Choi C."/>
            <person name="Clum A."/>
            <person name="LaButti K.M."/>
            <person name="Lindquist E.A."/>
            <person name="Yee Ngan C."/>
            <person name="Ohm R.A."/>
            <person name="Salamov A.A."/>
            <person name="Grigoriev I.V."/>
            <person name="Spatafora J.W."/>
            <person name="Berbee M.L."/>
        </authorList>
    </citation>
    <scope>NUCLEOTIDE SEQUENCE [LARGE SCALE GENOMIC DNA]</scope>
    <source>
        <strain evidence="8 9">JEL478</strain>
    </source>
</reference>
<feature type="transmembrane region" description="Helical" evidence="6">
    <location>
        <begin position="175"/>
        <end position="192"/>
    </location>
</feature>
<dbReference type="GO" id="GO:0015179">
    <property type="term" value="F:L-amino acid transmembrane transporter activity"/>
    <property type="evidence" value="ECO:0007669"/>
    <property type="project" value="TreeGrafter"/>
</dbReference>
<sequence>MAETDPLLPRQYSSADTALGGDDGSVVFEQVSLAGVTINHINYIASSILVAAPFVWASGGWIGGFGLCITYTAGLFLTGKWLCQAVEHSGRGTPDWPAVSLPDLCRVTFKSEIIFWINWFTFFLELFGDNVGAVILISGQVELLLPTISPIAIKICTIPLLLLFSSIPMSQMQAVASLGMICAVFITFVVYYDGLTSTTSPGSLLNPAPTQLLPDMTSPSGLSGLAMASGVVVHALAGHAPLPPMYLSLVNREANRNWEIALAFGGSISLFMITGVAGYLEWGSKTKDMITKNLIKLPRNRALNHFLSIVLTIIPFTMLSTASEPLVLDLESMLDRWTSSVPIETPTPAPKRTRTNSVTSIHIRRPSRIRVNSITDLDGSAAFYSSSSSNTTLVPEPSITSIPATLTSSTSTLRKPSPLRRFVLRIVLATVIITVAIAVPSFAFLLGVLGGSVTGINSILVPTACFLALAKAEPSEPKGGDGPSTAYDSVIRTSNLEIALAWFVLVSGVFICIFSTVGTVYSEIRH</sequence>
<evidence type="ECO:0000313" key="8">
    <source>
        <dbReference type="EMBL" id="KXS22271.1"/>
    </source>
</evidence>
<keyword evidence="3 6" id="KW-0812">Transmembrane</keyword>
<dbReference type="GO" id="GO:0005774">
    <property type="term" value="C:vacuolar membrane"/>
    <property type="evidence" value="ECO:0007669"/>
    <property type="project" value="TreeGrafter"/>
</dbReference>
<keyword evidence="9" id="KW-1185">Reference proteome</keyword>
<protein>
    <recommendedName>
        <fullName evidence="7">Amino acid transporter transmembrane domain-containing protein</fullName>
    </recommendedName>
</protein>
<evidence type="ECO:0000313" key="9">
    <source>
        <dbReference type="Proteomes" id="UP000070544"/>
    </source>
</evidence>
<keyword evidence="5 6" id="KW-0472">Membrane</keyword>
<evidence type="ECO:0000256" key="6">
    <source>
        <dbReference type="SAM" id="Phobius"/>
    </source>
</evidence>
<accession>A0A139AZV3</accession>
<dbReference type="PANTHER" id="PTHR22950">
    <property type="entry name" value="AMINO ACID TRANSPORTER"/>
    <property type="match status" value="1"/>
</dbReference>
<feature type="transmembrane region" description="Helical" evidence="6">
    <location>
        <begin position="422"/>
        <end position="449"/>
    </location>
</feature>
<dbReference type="EMBL" id="KQ965731">
    <property type="protein sequence ID" value="KXS22271.1"/>
    <property type="molecule type" value="Genomic_DNA"/>
</dbReference>
<feature type="transmembrane region" description="Helical" evidence="6">
    <location>
        <begin position="113"/>
        <end position="137"/>
    </location>
</feature>
<name>A0A139AZV3_GONPJ</name>
<feature type="domain" description="Amino acid transporter transmembrane" evidence="7">
    <location>
        <begin position="35"/>
        <end position="453"/>
    </location>
</feature>
<organism evidence="8 9">
    <name type="scientific">Gonapodya prolifera (strain JEL478)</name>
    <name type="common">Monoblepharis prolifera</name>
    <dbReference type="NCBI Taxonomy" id="1344416"/>
    <lineage>
        <taxon>Eukaryota</taxon>
        <taxon>Fungi</taxon>
        <taxon>Fungi incertae sedis</taxon>
        <taxon>Chytridiomycota</taxon>
        <taxon>Chytridiomycota incertae sedis</taxon>
        <taxon>Monoblepharidomycetes</taxon>
        <taxon>Monoblepharidales</taxon>
        <taxon>Gonapodyaceae</taxon>
        <taxon>Gonapodya</taxon>
    </lineage>
</organism>
<comment type="similarity">
    <text evidence="2">Belongs to the amino acid/polyamine transporter 2 family.</text>
</comment>
<feature type="transmembrane region" description="Helical" evidence="6">
    <location>
        <begin position="143"/>
        <end position="163"/>
    </location>
</feature>
<feature type="transmembrane region" description="Helical" evidence="6">
    <location>
        <begin position="222"/>
        <end position="240"/>
    </location>
</feature>
<dbReference type="Proteomes" id="UP000070544">
    <property type="component" value="Unassembled WGS sequence"/>
</dbReference>
<evidence type="ECO:0000259" key="7">
    <source>
        <dbReference type="Pfam" id="PF01490"/>
    </source>
</evidence>
<evidence type="ECO:0000256" key="1">
    <source>
        <dbReference type="ARBA" id="ARBA00004141"/>
    </source>
</evidence>
<feature type="transmembrane region" description="Helical" evidence="6">
    <location>
        <begin position="302"/>
        <end position="322"/>
    </location>
</feature>
<proteinExistence type="inferred from homology"/>
<dbReference type="PANTHER" id="PTHR22950:SF349">
    <property type="entry name" value="AMINO ACID TRANSPORTER TRANSMEMBRANE DOMAIN-CONTAINING PROTEIN"/>
    <property type="match status" value="1"/>
</dbReference>
<dbReference type="STRING" id="1344416.A0A139AZV3"/>